<organism evidence="7 8">
    <name type="scientific">Lachancea dasiensis</name>
    <dbReference type="NCBI Taxonomy" id="1072105"/>
    <lineage>
        <taxon>Eukaryota</taxon>
        <taxon>Fungi</taxon>
        <taxon>Dikarya</taxon>
        <taxon>Ascomycota</taxon>
        <taxon>Saccharomycotina</taxon>
        <taxon>Saccharomycetes</taxon>
        <taxon>Saccharomycetales</taxon>
        <taxon>Saccharomycetaceae</taxon>
        <taxon>Lachancea</taxon>
    </lineage>
</organism>
<dbReference type="AlphaFoldDB" id="A0A1G4JE13"/>
<evidence type="ECO:0000256" key="6">
    <source>
        <dbReference type="SAM" id="Phobius"/>
    </source>
</evidence>
<dbReference type="GO" id="GO:0055085">
    <property type="term" value="P:transmembrane transport"/>
    <property type="evidence" value="ECO:0007669"/>
    <property type="project" value="InterPro"/>
</dbReference>
<keyword evidence="8" id="KW-1185">Reference proteome</keyword>
<dbReference type="InterPro" id="IPR004776">
    <property type="entry name" value="Mem_transp_PIN-like"/>
</dbReference>
<protein>
    <submittedName>
        <fullName evidence="7">LADA_0E08856g1_1</fullName>
    </submittedName>
</protein>
<feature type="transmembrane region" description="Helical" evidence="6">
    <location>
        <begin position="72"/>
        <end position="93"/>
    </location>
</feature>
<feature type="transmembrane region" description="Helical" evidence="6">
    <location>
        <begin position="369"/>
        <end position="388"/>
    </location>
</feature>
<dbReference type="EMBL" id="LT598455">
    <property type="protein sequence ID" value="SCU88214.1"/>
    <property type="molecule type" value="Genomic_DNA"/>
</dbReference>
<keyword evidence="4 6" id="KW-0472">Membrane</keyword>
<dbReference type="OrthoDB" id="435607at2759"/>
<feature type="transmembrane region" description="Helical" evidence="6">
    <location>
        <begin position="448"/>
        <end position="471"/>
    </location>
</feature>
<evidence type="ECO:0000256" key="3">
    <source>
        <dbReference type="ARBA" id="ARBA00022989"/>
    </source>
</evidence>
<feature type="transmembrane region" description="Helical" evidence="6">
    <location>
        <begin position="12"/>
        <end position="30"/>
    </location>
</feature>
<comment type="subcellular location">
    <subcellularLocation>
        <location evidence="1">Membrane</location>
        <topology evidence="1">Multi-pass membrane protein</topology>
    </subcellularLocation>
</comment>
<sequence length="550" mass="60508">MSLTLGQAVWASIKPIIKIYLIIGCGFGLARLDILTIEATKSISNIVLTLLLPCLSFNKIVGNIEVQDIKDVGIVCLSAVLVFGTGVFFAFVIRSFMPVPKRWRGGILAGGMFPNISDLPIAYLQTLDEGLVFTVEQGNKGVAIVIIFLAMFSLTLFNLGGFRLIESDFKYHDQESALVDENYEMTDKRNVSSHGSSSVEPKTGADEYTTHENGSNDRNTLPSLTPQDSGGSQQSEVSIDSNQPKPLHHEGSVTNRSSRRRSNVSSMHTQELPEYPSQDMANLIRQYSNVDQFGRRSTGNQSSQSVTRQASIVERIKYSGLTRMLTSDAAVGAQDVQESGRALPSWLYRLSPTPYIVFFIKNCLRPCSLAVIAGLIVAFIPWVKALFVTTSNTPDIKGAPDAQPALSFIMDFTSYVGAASVPFGLLLLGGTLGRLKIKKLHPGFWKSAAILVALRLCLMPVFGVLWCNRLVKAGWANWDDDAMLLFVICIDWALPSMTAQIYFTASYTPTDAVDTVQLDCISFYLMIQYPVMAITLPVLVTYFLKVQMKV</sequence>
<accession>A0A1G4JE13</accession>
<dbReference type="GO" id="GO:0016020">
    <property type="term" value="C:membrane"/>
    <property type="evidence" value="ECO:0007669"/>
    <property type="project" value="UniProtKB-SubCell"/>
</dbReference>
<evidence type="ECO:0000313" key="7">
    <source>
        <dbReference type="EMBL" id="SCU88214.1"/>
    </source>
</evidence>
<dbReference type="PANTHER" id="PTHR31274:SF3">
    <property type="entry name" value="PROTEIN ECM3"/>
    <property type="match status" value="1"/>
</dbReference>
<dbReference type="Proteomes" id="UP000190274">
    <property type="component" value="Chromosome E"/>
</dbReference>
<feature type="compositionally biased region" description="Polar residues" evidence="5">
    <location>
        <begin position="211"/>
        <end position="244"/>
    </location>
</feature>
<evidence type="ECO:0000256" key="5">
    <source>
        <dbReference type="SAM" id="MobiDB-lite"/>
    </source>
</evidence>
<dbReference type="InterPro" id="IPR040254">
    <property type="entry name" value="Ecm3-like"/>
</dbReference>
<keyword evidence="2 6" id="KW-0812">Transmembrane</keyword>
<gene>
    <name evidence="7" type="ORF">LADA_0E08856G</name>
</gene>
<evidence type="ECO:0000256" key="2">
    <source>
        <dbReference type="ARBA" id="ARBA00022692"/>
    </source>
</evidence>
<keyword evidence="3 6" id="KW-1133">Transmembrane helix</keyword>
<feature type="transmembrane region" description="Helical" evidence="6">
    <location>
        <begin position="42"/>
        <end position="60"/>
    </location>
</feature>
<feature type="transmembrane region" description="Helical" evidence="6">
    <location>
        <begin position="143"/>
        <end position="165"/>
    </location>
</feature>
<feature type="region of interest" description="Disordered" evidence="5">
    <location>
        <begin position="188"/>
        <end position="278"/>
    </location>
</feature>
<name>A0A1G4JE13_9SACH</name>
<evidence type="ECO:0000256" key="4">
    <source>
        <dbReference type="ARBA" id="ARBA00023136"/>
    </source>
</evidence>
<dbReference type="Pfam" id="PF03547">
    <property type="entry name" value="Mem_trans"/>
    <property type="match status" value="1"/>
</dbReference>
<feature type="transmembrane region" description="Helical" evidence="6">
    <location>
        <begin position="483"/>
        <end position="503"/>
    </location>
</feature>
<evidence type="ECO:0000313" key="8">
    <source>
        <dbReference type="Proteomes" id="UP000190274"/>
    </source>
</evidence>
<dbReference type="PANTHER" id="PTHR31274">
    <property type="entry name" value="PROTEIN ECM3"/>
    <property type="match status" value="1"/>
</dbReference>
<proteinExistence type="predicted"/>
<feature type="transmembrane region" description="Helical" evidence="6">
    <location>
        <begin position="105"/>
        <end position="123"/>
    </location>
</feature>
<dbReference type="STRING" id="1266660.A0A1G4JE13"/>
<reference evidence="8" key="1">
    <citation type="submission" date="2016-03" db="EMBL/GenBank/DDBJ databases">
        <authorList>
            <person name="Devillers H."/>
        </authorList>
    </citation>
    <scope>NUCLEOTIDE SEQUENCE [LARGE SCALE GENOMIC DNA]</scope>
</reference>
<feature type="transmembrane region" description="Helical" evidence="6">
    <location>
        <begin position="408"/>
        <end position="428"/>
    </location>
</feature>
<evidence type="ECO:0000256" key="1">
    <source>
        <dbReference type="ARBA" id="ARBA00004141"/>
    </source>
</evidence>
<feature type="transmembrane region" description="Helical" evidence="6">
    <location>
        <begin position="523"/>
        <end position="544"/>
    </location>
</feature>